<evidence type="ECO:0000313" key="1">
    <source>
        <dbReference type="EMBL" id="RBP48629.1"/>
    </source>
</evidence>
<evidence type="ECO:0008006" key="3">
    <source>
        <dbReference type="Google" id="ProtNLM"/>
    </source>
</evidence>
<gene>
    <name evidence="1" type="ORF">DFR28_106116</name>
</gene>
<dbReference type="EMBL" id="QNRT01000006">
    <property type="protein sequence ID" value="RBP48629.1"/>
    <property type="molecule type" value="Genomic_DNA"/>
</dbReference>
<protein>
    <recommendedName>
        <fullName evidence="3">Tetratricopeptide repeat protein</fullName>
    </recommendedName>
</protein>
<comment type="caution">
    <text evidence="1">The sequence shown here is derived from an EMBL/GenBank/DDBJ whole genome shotgun (WGS) entry which is preliminary data.</text>
</comment>
<evidence type="ECO:0000313" key="2">
    <source>
        <dbReference type="Proteomes" id="UP000253083"/>
    </source>
</evidence>
<dbReference type="OrthoDB" id="509324at2"/>
<dbReference type="AlphaFoldDB" id="A0A395JFW1"/>
<dbReference type="Proteomes" id="UP000253083">
    <property type="component" value="Unassembled WGS sequence"/>
</dbReference>
<dbReference type="SUPFAM" id="SSF48452">
    <property type="entry name" value="TPR-like"/>
    <property type="match status" value="1"/>
</dbReference>
<dbReference type="InParanoid" id="A0A395JFW1"/>
<organism evidence="1 2">
    <name type="scientific">Arenicella xantha</name>
    <dbReference type="NCBI Taxonomy" id="644221"/>
    <lineage>
        <taxon>Bacteria</taxon>
        <taxon>Pseudomonadati</taxon>
        <taxon>Pseudomonadota</taxon>
        <taxon>Gammaproteobacteria</taxon>
        <taxon>Arenicellales</taxon>
        <taxon>Arenicellaceae</taxon>
        <taxon>Arenicella</taxon>
    </lineage>
</organism>
<accession>A0A395JFW1</accession>
<reference evidence="1 2" key="1">
    <citation type="submission" date="2018-06" db="EMBL/GenBank/DDBJ databases">
        <title>Genomic Encyclopedia of Type Strains, Phase IV (KMG-IV): sequencing the most valuable type-strain genomes for metagenomic binning, comparative biology and taxonomic classification.</title>
        <authorList>
            <person name="Goeker M."/>
        </authorList>
    </citation>
    <scope>NUCLEOTIDE SEQUENCE [LARGE SCALE GENOMIC DNA]</scope>
    <source>
        <strain evidence="1 2">DSM 24032</strain>
    </source>
</reference>
<sequence>MDQNILLELEKIRDILTLILLLLGVLVVAKALNVIGNISSNWQLQRSDRIRNHSIDLHDQEKYSELIEYLAKKLNDYPNNPTAIYWMARSHLGKADYVSAKKYFLKLKDIEPSWEKDYVEPFMREIEEKH</sequence>
<keyword evidence="2" id="KW-1185">Reference proteome</keyword>
<proteinExistence type="predicted"/>
<dbReference type="InterPro" id="IPR011990">
    <property type="entry name" value="TPR-like_helical_dom_sf"/>
</dbReference>
<name>A0A395JFW1_9GAMM</name>
<dbReference type="Gene3D" id="1.25.40.10">
    <property type="entry name" value="Tetratricopeptide repeat domain"/>
    <property type="match status" value="1"/>
</dbReference>
<dbReference type="RefSeq" id="WP_113955657.1">
    <property type="nucleotide sequence ID" value="NZ_QNRT01000006.1"/>
</dbReference>